<evidence type="ECO:0000256" key="16">
    <source>
        <dbReference type="ARBA" id="ARBA00023209"/>
    </source>
</evidence>
<keyword evidence="17" id="KW-1208">Phospholipid metabolism</keyword>
<gene>
    <name evidence="25" type="ORF">LNO71_03390</name>
</gene>
<dbReference type="AlphaFoldDB" id="A0AAW6HS97"/>
<evidence type="ECO:0000256" key="2">
    <source>
        <dbReference type="ARBA" id="ARBA00004651"/>
    </source>
</evidence>
<keyword evidence="16" id="KW-0594">Phospholipid biosynthesis</keyword>
<comment type="pathway">
    <text evidence="4">Lipid metabolism.</text>
</comment>
<evidence type="ECO:0000256" key="7">
    <source>
        <dbReference type="ARBA" id="ARBA00019373"/>
    </source>
</evidence>
<dbReference type="PANTHER" id="PTHR46382">
    <property type="entry name" value="PHOSPHATIDATE CYTIDYLYLTRANSFERASE"/>
    <property type="match status" value="1"/>
</dbReference>
<dbReference type="GO" id="GO:0016024">
    <property type="term" value="P:CDP-diacylglycerol biosynthetic process"/>
    <property type="evidence" value="ECO:0007669"/>
    <property type="project" value="TreeGrafter"/>
</dbReference>
<protein>
    <recommendedName>
        <fullName evidence="7">Phosphatidate cytidylyltransferase</fullName>
        <ecNumber evidence="6">2.7.7.41</ecNumber>
    </recommendedName>
    <alternativeName>
        <fullName evidence="20">CDP-DAG synthase</fullName>
    </alternativeName>
    <alternativeName>
        <fullName evidence="22">CDP-DG synthase</fullName>
    </alternativeName>
    <alternativeName>
        <fullName evidence="18">CDP-diacylglycerol synthase</fullName>
    </alternativeName>
    <alternativeName>
        <fullName evidence="21">CDP-diglyceride pyrophosphorylase</fullName>
    </alternativeName>
    <alternativeName>
        <fullName evidence="23">CDP-diglyceride synthase</fullName>
    </alternativeName>
    <alternativeName>
        <fullName evidence="19">CTP:phosphatidate cytidylyltransferase</fullName>
    </alternativeName>
</protein>
<keyword evidence="12 25" id="KW-0548">Nucleotidyltransferase</keyword>
<evidence type="ECO:0000256" key="18">
    <source>
        <dbReference type="ARBA" id="ARBA00029893"/>
    </source>
</evidence>
<evidence type="ECO:0000256" key="20">
    <source>
        <dbReference type="ARBA" id="ARBA00032253"/>
    </source>
</evidence>
<keyword evidence="9" id="KW-0444">Lipid biosynthesis</keyword>
<sequence>MLFSALADYNNDWSPFYPVIQNGVLVDSLKNALIRTTFSVFSALIIFLAFFLGIKEIGDVFYRTNKKIIYWFIGVNSVFYLVITFTNIAITQFHNIYQDLDNIPSKIHVSLEWLNNYRGSVDFSFLGLMGLMVITHFVLILYLLKKVNRFNKKDIINAFGLWIFFSCGIYGITYTVLNNGWTTFLYLLLLVSMNDSFAYAFGKRFGKTKMVPNISPNKTWGGAIYGLITTLLIMLFVTVLYNIPIFIKNAAESQTTLDKVDPNNLIANIYYLTTYWQSQRFVWFWWFFVALMIFFLSIVSILGDLYFSYVKRQYQIKDYSTILKGHGGILDRFDSVCFVFIAFMIFRIFVS</sequence>
<keyword evidence="15 24" id="KW-0472">Membrane</keyword>
<evidence type="ECO:0000256" key="14">
    <source>
        <dbReference type="ARBA" id="ARBA00023098"/>
    </source>
</evidence>
<evidence type="ECO:0000313" key="26">
    <source>
        <dbReference type="Proteomes" id="UP001216384"/>
    </source>
</evidence>
<evidence type="ECO:0000256" key="9">
    <source>
        <dbReference type="ARBA" id="ARBA00022516"/>
    </source>
</evidence>
<name>A0AAW6HS97_9MOLU</name>
<evidence type="ECO:0000256" key="21">
    <source>
        <dbReference type="ARBA" id="ARBA00032396"/>
    </source>
</evidence>
<organism evidence="25 26">
    <name type="scientific">Mycoplasma bradburyae</name>
    <dbReference type="NCBI Taxonomy" id="2963128"/>
    <lineage>
        <taxon>Bacteria</taxon>
        <taxon>Bacillati</taxon>
        <taxon>Mycoplasmatota</taxon>
        <taxon>Mollicutes</taxon>
        <taxon>Mycoplasmataceae</taxon>
        <taxon>Mycoplasma</taxon>
    </lineage>
</organism>
<keyword evidence="14" id="KW-0443">Lipid metabolism</keyword>
<evidence type="ECO:0000256" key="23">
    <source>
        <dbReference type="ARBA" id="ARBA00033406"/>
    </source>
</evidence>
<evidence type="ECO:0000256" key="22">
    <source>
        <dbReference type="ARBA" id="ARBA00032743"/>
    </source>
</evidence>
<evidence type="ECO:0000256" key="24">
    <source>
        <dbReference type="SAM" id="Phobius"/>
    </source>
</evidence>
<evidence type="ECO:0000256" key="1">
    <source>
        <dbReference type="ARBA" id="ARBA00001698"/>
    </source>
</evidence>
<accession>A0AAW6HS97</accession>
<evidence type="ECO:0000256" key="19">
    <source>
        <dbReference type="ARBA" id="ARBA00031825"/>
    </source>
</evidence>
<keyword evidence="8" id="KW-1003">Cell membrane</keyword>
<reference evidence="25" key="1">
    <citation type="submission" date="2021-11" db="EMBL/GenBank/DDBJ databases">
        <title>Description of Mycoplasma bradburyaesp. nov.from sea birds: a tribute to a great mycoplasmologist.</title>
        <authorList>
            <person name="Ramirez A.S."/>
            <person name="Poveda C."/>
            <person name="Suarez-Perez A."/>
            <person name="Rosales R.S."/>
            <person name="Dijkman R."/>
            <person name="Feberwee A."/>
            <person name="Spergser J."/>
            <person name="Szostak M.P."/>
            <person name="Ressel L."/>
            <person name="Calabuig P."/>
            <person name="Catania S."/>
            <person name="Gobbo F."/>
            <person name="Timofte D."/>
            <person name="Poveda J.B."/>
        </authorList>
    </citation>
    <scope>NUCLEOTIDE SEQUENCE</scope>
    <source>
        <strain evidence="25">T264</strain>
    </source>
</reference>
<comment type="pathway">
    <text evidence="3">Phospholipid metabolism; CDP-diacylglycerol biosynthesis; CDP-diacylglycerol from sn-glycerol 3-phosphate: step 3/3.</text>
</comment>
<feature type="transmembrane region" description="Helical" evidence="24">
    <location>
        <begin position="156"/>
        <end position="177"/>
    </location>
</feature>
<dbReference type="Proteomes" id="UP001216384">
    <property type="component" value="Unassembled WGS sequence"/>
</dbReference>
<feature type="transmembrane region" description="Helical" evidence="24">
    <location>
        <begin position="283"/>
        <end position="308"/>
    </location>
</feature>
<evidence type="ECO:0000256" key="8">
    <source>
        <dbReference type="ARBA" id="ARBA00022475"/>
    </source>
</evidence>
<evidence type="ECO:0000313" key="25">
    <source>
        <dbReference type="EMBL" id="MDC4183663.1"/>
    </source>
</evidence>
<feature type="transmembrane region" description="Helical" evidence="24">
    <location>
        <begin position="123"/>
        <end position="144"/>
    </location>
</feature>
<feature type="transmembrane region" description="Helical" evidence="24">
    <location>
        <begin position="223"/>
        <end position="247"/>
    </location>
</feature>
<dbReference type="Pfam" id="PF01148">
    <property type="entry name" value="CTP_transf_1"/>
    <property type="match status" value="1"/>
</dbReference>
<evidence type="ECO:0000256" key="15">
    <source>
        <dbReference type="ARBA" id="ARBA00023136"/>
    </source>
</evidence>
<feature type="transmembrane region" description="Helical" evidence="24">
    <location>
        <begin position="32"/>
        <end position="52"/>
    </location>
</feature>
<evidence type="ECO:0000256" key="12">
    <source>
        <dbReference type="ARBA" id="ARBA00022695"/>
    </source>
</evidence>
<comment type="subcellular location">
    <subcellularLocation>
        <location evidence="2">Cell membrane</location>
        <topology evidence="2">Multi-pass membrane protein</topology>
    </subcellularLocation>
</comment>
<evidence type="ECO:0000256" key="6">
    <source>
        <dbReference type="ARBA" id="ARBA00012487"/>
    </source>
</evidence>
<keyword evidence="11 24" id="KW-0812">Transmembrane</keyword>
<evidence type="ECO:0000256" key="11">
    <source>
        <dbReference type="ARBA" id="ARBA00022692"/>
    </source>
</evidence>
<dbReference type="EMBL" id="JAJHZP010000015">
    <property type="protein sequence ID" value="MDC4183663.1"/>
    <property type="molecule type" value="Genomic_DNA"/>
</dbReference>
<evidence type="ECO:0000256" key="10">
    <source>
        <dbReference type="ARBA" id="ARBA00022679"/>
    </source>
</evidence>
<feature type="transmembrane region" description="Helical" evidence="24">
    <location>
        <begin position="68"/>
        <end position="90"/>
    </location>
</feature>
<feature type="transmembrane region" description="Helical" evidence="24">
    <location>
        <begin position="329"/>
        <end position="350"/>
    </location>
</feature>
<evidence type="ECO:0000256" key="17">
    <source>
        <dbReference type="ARBA" id="ARBA00023264"/>
    </source>
</evidence>
<evidence type="ECO:0000256" key="3">
    <source>
        <dbReference type="ARBA" id="ARBA00005119"/>
    </source>
</evidence>
<dbReference type="EC" id="2.7.7.41" evidence="6"/>
<comment type="catalytic activity">
    <reaction evidence="1">
        <text>a 1,2-diacyl-sn-glycero-3-phosphate + CTP + H(+) = a CDP-1,2-diacyl-sn-glycerol + diphosphate</text>
        <dbReference type="Rhea" id="RHEA:16229"/>
        <dbReference type="ChEBI" id="CHEBI:15378"/>
        <dbReference type="ChEBI" id="CHEBI:33019"/>
        <dbReference type="ChEBI" id="CHEBI:37563"/>
        <dbReference type="ChEBI" id="CHEBI:58332"/>
        <dbReference type="ChEBI" id="CHEBI:58608"/>
        <dbReference type="EC" id="2.7.7.41"/>
    </reaction>
</comment>
<dbReference type="GO" id="GO:0005886">
    <property type="term" value="C:plasma membrane"/>
    <property type="evidence" value="ECO:0007669"/>
    <property type="project" value="UniProtKB-SubCell"/>
</dbReference>
<evidence type="ECO:0000256" key="5">
    <source>
        <dbReference type="ARBA" id="ARBA00010185"/>
    </source>
</evidence>
<evidence type="ECO:0000256" key="4">
    <source>
        <dbReference type="ARBA" id="ARBA00005189"/>
    </source>
</evidence>
<comment type="similarity">
    <text evidence="5">Belongs to the CDS family.</text>
</comment>
<proteinExistence type="inferred from homology"/>
<keyword evidence="10" id="KW-0808">Transferase</keyword>
<comment type="caution">
    <text evidence="25">The sequence shown here is derived from an EMBL/GenBank/DDBJ whole genome shotgun (WGS) entry which is preliminary data.</text>
</comment>
<dbReference type="GO" id="GO:0004605">
    <property type="term" value="F:phosphatidate cytidylyltransferase activity"/>
    <property type="evidence" value="ECO:0007669"/>
    <property type="project" value="UniProtKB-EC"/>
</dbReference>
<evidence type="ECO:0000256" key="13">
    <source>
        <dbReference type="ARBA" id="ARBA00022989"/>
    </source>
</evidence>
<keyword evidence="13 24" id="KW-1133">Transmembrane helix</keyword>
<dbReference type="PANTHER" id="PTHR46382:SF1">
    <property type="entry name" value="PHOSPHATIDATE CYTIDYLYLTRANSFERASE"/>
    <property type="match status" value="1"/>
</dbReference>